<dbReference type="InterPro" id="IPR010710">
    <property type="entry name" value="DUF1289"/>
</dbReference>
<gene>
    <name evidence="1" type="ORF">SAE02_48360</name>
</gene>
<keyword evidence="2" id="KW-1185">Reference proteome</keyword>
<dbReference type="AlphaFoldDB" id="A0A512DW46"/>
<evidence type="ECO:0000313" key="2">
    <source>
        <dbReference type="Proteomes" id="UP000321523"/>
    </source>
</evidence>
<protein>
    <recommendedName>
        <fullName evidence="3">DUF1289 domain-containing protein</fullName>
    </recommendedName>
</protein>
<dbReference type="EMBL" id="BJYZ01000023">
    <property type="protein sequence ID" value="GEO40688.1"/>
    <property type="molecule type" value="Genomic_DNA"/>
</dbReference>
<dbReference type="PANTHER" id="PTHR35175:SF2">
    <property type="entry name" value="DUF1289 DOMAIN-CONTAINING PROTEIN"/>
    <property type="match status" value="1"/>
</dbReference>
<dbReference type="OrthoDB" id="9811423at2"/>
<accession>A0A512DW46</accession>
<comment type="caution">
    <text evidence="1">The sequence shown here is derived from an EMBL/GenBank/DDBJ whole genome shotgun (WGS) entry which is preliminary data.</text>
</comment>
<proteinExistence type="predicted"/>
<dbReference type="Pfam" id="PF06945">
    <property type="entry name" value="DUF1289"/>
    <property type="match status" value="1"/>
</dbReference>
<reference evidence="1 2" key="1">
    <citation type="submission" date="2019-07" db="EMBL/GenBank/DDBJ databases">
        <title>Whole genome shotgun sequence of Skermanella aerolata NBRC 106429.</title>
        <authorList>
            <person name="Hosoyama A."/>
            <person name="Uohara A."/>
            <person name="Ohji S."/>
            <person name="Ichikawa N."/>
        </authorList>
    </citation>
    <scope>NUCLEOTIDE SEQUENCE [LARGE SCALE GENOMIC DNA]</scope>
    <source>
        <strain evidence="1 2">NBRC 106429</strain>
    </source>
</reference>
<dbReference type="RefSeq" id="WP_044428609.1">
    <property type="nucleotide sequence ID" value="NZ_BJYZ01000023.1"/>
</dbReference>
<sequence>MGKLKTKNPCIDVCKYDSDKVCKGCGRTRTEVKDWKSFSDEKKDAINRRVRESHGKELKKKKK</sequence>
<evidence type="ECO:0008006" key="3">
    <source>
        <dbReference type="Google" id="ProtNLM"/>
    </source>
</evidence>
<name>A0A512DW46_9PROT</name>
<evidence type="ECO:0000313" key="1">
    <source>
        <dbReference type="EMBL" id="GEO40688.1"/>
    </source>
</evidence>
<dbReference type="Proteomes" id="UP000321523">
    <property type="component" value="Unassembled WGS sequence"/>
</dbReference>
<dbReference type="PANTHER" id="PTHR35175">
    <property type="entry name" value="DUF1289 DOMAIN-CONTAINING PROTEIN"/>
    <property type="match status" value="1"/>
</dbReference>
<organism evidence="1 2">
    <name type="scientific">Skermanella aerolata</name>
    <dbReference type="NCBI Taxonomy" id="393310"/>
    <lineage>
        <taxon>Bacteria</taxon>
        <taxon>Pseudomonadati</taxon>
        <taxon>Pseudomonadota</taxon>
        <taxon>Alphaproteobacteria</taxon>
        <taxon>Rhodospirillales</taxon>
        <taxon>Azospirillaceae</taxon>
        <taxon>Skermanella</taxon>
    </lineage>
</organism>